<dbReference type="Proteomes" id="UP000002009">
    <property type="component" value="Chromosome 8"/>
</dbReference>
<keyword evidence="3" id="KW-0663">Pyridoxal phosphate</keyword>
<dbReference type="Gene3D" id="3.90.1150.10">
    <property type="entry name" value="Aspartate Aminotransferase, domain 1"/>
    <property type="match status" value="1"/>
</dbReference>
<keyword evidence="4" id="KW-0456">Lyase</keyword>
<dbReference type="EMBL" id="CP001575">
    <property type="protein sequence ID" value="ACO69328.1"/>
    <property type="molecule type" value="Genomic_DNA"/>
</dbReference>
<proteinExistence type="inferred from homology"/>
<gene>
    <name evidence="7" type="ORF">MICPUN_108836</name>
</gene>
<dbReference type="InterPro" id="IPR015424">
    <property type="entry name" value="PyrdxlP-dep_Trfase"/>
</dbReference>
<feature type="modified residue" description="N6-(pyridoxal phosphate)lysine" evidence="5">
    <location>
        <position position="142"/>
    </location>
</feature>
<evidence type="ECO:0000256" key="2">
    <source>
        <dbReference type="ARBA" id="ARBA00006966"/>
    </source>
</evidence>
<dbReference type="Gene3D" id="3.40.640.10">
    <property type="entry name" value="Type I PLP-dependent aspartate aminotransferase-like (Major domain)"/>
    <property type="match status" value="1"/>
</dbReference>
<name>C1FGV7_MICCC</name>
<evidence type="ECO:0000256" key="4">
    <source>
        <dbReference type="ARBA" id="ARBA00023239"/>
    </source>
</evidence>
<comment type="similarity">
    <text evidence="2">Belongs to the threonine aldolase family.</text>
</comment>
<accession>C1FGV7</accession>
<evidence type="ECO:0000259" key="6">
    <source>
        <dbReference type="Pfam" id="PF01212"/>
    </source>
</evidence>
<dbReference type="GO" id="GO:0006567">
    <property type="term" value="P:L-threonine catabolic process"/>
    <property type="evidence" value="ECO:0007669"/>
    <property type="project" value="TreeGrafter"/>
</dbReference>
<dbReference type="GO" id="GO:0008732">
    <property type="term" value="F:L-allo-threonine aldolase activity"/>
    <property type="evidence" value="ECO:0007669"/>
    <property type="project" value="TreeGrafter"/>
</dbReference>
<dbReference type="PIRSF" id="PIRSF017617">
    <property type="entry name" value="Thr_aldolase"/>
    <property type="match status" value="1"/>
</dbReference>
<dbReference type="OrthoDB" id="10261951at2759"/>
<dbReference type="FunCoup" id="C1FGV7">
    <property type="interactions" value="489"/>
</dbReference>
<dbReference type="InterPro" id="IPR023603">
    <property type="entry name" value="Low_specificity_L-TA-like"/>
</dbReference>
<dbReference type="AlphaFoldDB" id="C1FGV7"/>
<organism evidence="7 8">
    <name type="scientific">Micromonas commoda (strain RCC299 / NOUM17 / CCMP2709)</name>
    <name type="common">Picoplanktonic green alga</name>
    <dbReference type="NCBI Taxonomy" id="296587"/>
    <lineage>
        <taxon>Eukaryota</taxon>
        <taxon>Viridiplantae</taxon>
        <taxon>Chlorophyta</taxon>
        <taxon>Mamiellophyceae</taxon>
        <taxon>Mamiellales</taxon>
        <taxon>Mamiellaceae</taxon>
        <taxon>Micromonas</taxon>
    </lineage>
</organism>
<dbReference type="GO" id="GO:0005829">
    <property type="term" value="C:cytosol"/>
    <property type="evidence" value="ECO:0007669"/>
    <property type="project" value="TreeGrafter"/>
</dbReference>
<reference evidence="7 8" key="1">
    <citation type="journal article" date="2009" name="Science">
        <title>Green evolution and dynamic adaptations revealed by genomes of the marine picoeukaryotes Micromonas.</title>
        <authorList>
            <person name="Worden A.Z."/>
            <person name="Lee J.H."/>
            <person name="Mock T."/>
            <person name="Rouze P."/>
            <person name="Simmons M.P."/>
            <person name="Aerts A.L."/>
            <person name="Allen A.E."/>
            <person name="Cuvelier M.L."/>
            <person name="Derelle E."/>
            <person name="Everett M.V."/>
            <person name="Foulon E."/>
            <person name="Grimwood J."/>
            <person name="Gundlach H."/>
            <person name="Henrissat B."/>
            <person name="Napoli C."/>
            <person name="McDonald S.M."/>
            <person name="Parker M.S."/>
            <person name="Rombauts S."/>
            <person name="Salamov A."/>
            <person name="Von Dassow P."/>
            <person name="Badger J.H."/>
            <person name="Coutinho P.M."/>
            <person name="Demir E."/>
            <person name="Dubchak I."/>
            <person name="Gentemann C."/>
            <person name="Eikrem W."/>
            <person name="Gready J.E."/>
            <person name="John U."/>
            <person name="Lanier W."/>
            <person name="Lindquist E.A."/>
            <person name="Lucas S."/>
            <person name="Mayer K.F."/>
            <person name="Moreau H."/>
            <person name="Not F."/>
            <person name="Otillar R."/>
            <person name="Panaud O."/>
            <person name="Pangilinan J."/>
            <person name="Paulsen I."/>
            <person name="Piegu B."/>
            <person name="Poliakov A."/>
            <person name="Robbens S."/>
            <person name="Schmutz J."/>
            <person name="Toulza E."/>
            <person name="Wyss T."/>
            <person name="Zelensky A."/>
            <person name="Zhou K."/>
            <person name="Armbrust E.V."/>
            <person name="Bhattacharya D."/>
            <person name="Goodenough U.W."/>
            <person name="Van de Peer Y."/>
            <person name="Grigoriev I.V."/>
        </authorList>
    </citation>
    <scope>NUCLEOTIDE SEQUENCE [LARGE SCALE GENOMIC DNA]</scope>
    <source>
        <strain evidence="8">RCC299 / NOUM17</strain>
    </source>
</reference>
<dbReference type="KEGG" id="mis:MICPUN_108836"/>
<dbReference type="InterPro" id="IPR015421">
    <property type="entry name" value="PyrdxlP-dep_Trfase_major"/>
</dbReference>
<evidence type="ECO:0000256" key="3">
    <source>
        <dbReference type="ARBA" id="ARBA00022898"/>
    </source>
</evidence>
<dbReference type="STRING" id="296587.C1FGV7"/>
<dbReference type="PANTHER" id="PTHR48097">
    <property type="entry name" value="L-THREONINE ALDOLASE-RELATED"/>
    <property type="match status" value="1"/>
</dbReference>
<dbReference type="InterPro" id="IPR015422">
    <property type="entry name" value="PyrdxlP-dep_Trfase_small"/>
</dbReference>
<dbReference type="PANTHER" id="PTHR48097:SF9">
    <property type="entry name" value="L-THREONINE ALDOLASE"/>
    <property type="match status" value="1"/>
</dbReference>
<dbReference type="OMA" id="MRQTGFM"/>
<dbReference type="SUPFAM" id="SSF53383">
    <property type="entry name" value="PLP-dependent transferases"/>
    <property type="match status" value="1"/>
</dbReference>
<dbReference type="GO" id="GO:0006545">
    <property type="term" value="P:glycine biosynthetic process"/>
    <property type="evidence" value="ECO:0007669"/>
    <property type="project" value="TreeGrafter"/>
</dbReference>
<protein>
    <recommendedName>
        <fullName evidence="6">Aromatic amino acid beta-eliminating lyase/threonine aldolase domain-containing protein</fullName>
    </recommendedName>
</protein>
<dbReference type="RefSeq" id="XP_002508070.1">
    <property type="nucleotide sequence ID" value="XM_002508024.1"/>
</dbReference>
<dbReference type="FunFam" id="3.40.640.10:FF:000030">
    <property type="entry name" value="Low-specificity L-threonine aldolase"/>
    <property type="match status" value="1"/>
</dbReference>
<keyword evidence="8" id="KW-1185">Reference proteome</keyword>
<evidence type="ECO:0000313" key="8">
    <source>
        <dbReference type="Proteomes" id="UP000002009"/>
    </source>
</evidence>
<evidence type="ECO:0000256" key="5">
    <source>
        <dbReference type="PIRSR" id="PIRSR017617-1"/>
    </source>
</evidence>
<dbReference type="GeneID" id="8245984"/>
<feature type="domain" description="Aromatic amino acid beta-eliminating lyase/threonine aldolase" evidence="6">
    <location>
        <begin position="1"/>
        <end position="228"/>
    </location>
</feature>
<dbReference type="InterPro" id="IPR001597">
    <property type="entry name" value="ArAA_b-elim_lyase/Thr_aldolase"/>
</dbReference>
<sequence>MGNLIAVGVHCEVRGSEFICGSLSHIHIYEQGGLATLMGAHPRPLTNRADGTLDMKEIAGAIRPDDQHFPVTKVLCLEQTHNKCGGRVLPLDYVDKCGELAREHGIALHLDGARIWNAAAALGVTPARAVEAADSVSVCLSKALGAPVGSVIVGTREFIAKCRRLRKACGGTMRQAGTLAAAALTAHGEIGPMIHMDHSRMSDLAAGLSKIQGLKVQRPVQSNIAFVSLDERIDVKWMVAEMRKRDVVLIPWVGNSLRLVTHHEINQPAVAKVLRCFEELCAQVLGPAGAA</sequence>
<comment type="cofactor">
    <cofactor evidence="1">
        <name>pyridoxal 5'-phosphate</name>
        <dbReference type="ChEBI" id="CHEBI:597326"/>
    </cofactor>
</comment>
<evidence type="ECO:0000256" key="1">
    <source>
        <dbReference type="ARBA" id="ARBA00001933"/>
    </source>
</evidence>
<dbReference type="NCBIfam" id="NF041359">
    <property type="entry name" value="GntG_guanitoxin"/>
    <property type="match status" value="1"/>
</dbReference>
<dbReference type="Pfam" id="PF01212">
    <property type="entry name" value="Beta_elim_lyase"/>
    <property type="match status" value="1"/>
</dbReference>
<dbReference type="eggNOG" id="KOG1368">
    <property type="taxonomic scope" value="Eukaryota"/>
</dbReference>
<dbReference type="InParanoid" id="C1FGV7"/>
<evidence type="ECO:0000313" key="7">
    <source>
        <dbReference type="EMBL" id="ACO69328.1"/>
    </source>
</evidence>